<keyword evidence="3" id="KW-0813">Transport</keyword>
<evidence type="ECO:0000256" key="7">
    <source>
        <dbReference type="ARBA" id="ARBA00023237"/>
    </source>
</evidence>
<keyword evidence="9" id="KW-1185">Reference proteome</keyword>
<accession>A0A1M4WF80</accession>
<proteinExistence type="inferred from homology"/>
<dbReference type="GO" id="GO:0015562">
    <property type="term" value="F:efflux transmembrane transporter activity"/>
    <property type="evidence" value="ECO:0007669"/>
    <property type="project" value="InterPro"/>
</dbReference>
<evidence type="ECO:0000256" key="1">
    <source>
        <dbReference type="ARBA" id="ARBA00004442"/>
    </source>
</evidence>
<organism evidence="8 9">
    <name type="scientific">Fodinibius roseus</name>
    <dbReference type="NCBI Taxonomy" id="1194090"/>
    <lineage>
        <taxon>Bacteria</taxon>
        <taxon>Pseudomonadati</taxon>
        <taxon>Balneolota</taxon>
        <taxon>Balneolia</taxon>
        <taxon>Balneolales</taxon>
        <taxon>Balneolaceae</taxon>
        <taxon>Fodinibius</taxon>
    </lineage>
</organism>
<comment type="similarity">
    <text evidence="2">Belongs to the outer membrane factor (OMF) (TC 1.B.17) family.</text>
</comment>
<dbReference type="Pfam" id="PF02321">
    <property type="entry name" value="OEP"/>
    <property type="match status" value="1"/>
</dbReference>
<dbReference type="InterPro" id="IPR051906">
    <property type="entry name" value="TolC-like"/>
</dbReference>
<dbReference type="InterPro" id="IPR003423">
    <property type="entry name" value="OMP_efflux"/>
</dbReference>
<dbReference type="STRING" id="1194090.SAMN05443144_103205"/>
<name>A0A1M4WF80_9BACT</name>
<protein>
    <submittedName>
        <fullName evidence="8">Outer membrane protein TolC</fullName>
    </submittedName>
</protein>
<keyword evidence="6" id="KW-0472">Membrane</keyword>
<evidence type="ECO:0000256" key="4">
    <source>
        <dbReference type="ARBA" id="ARBA00022452"/>
    </source>
</evidence>
<keyword evidence="5" id="KW-0812">Transmembrane</keyword>
<dbReference type="AlphaFoldDB" id="A0A1M4WF80"/>
<evidence type="ECO:0000256" key="6">
    <source>
        <dbReference type="ARBA" id="ARBA00023136"/>
    </source>
</evidence>
<dbReference type="PANTHER" id="PTHR30026">
    <property type="entry name" value="OUTER MEMBRANE PROTEIN TOLC"/>
    <property type="match status" value="1"/>
</dbReference>
<reference evidence="8 9" key="1">
    <citation type="submission" date="2016-11" db="EMBL/GenBank/DDBJ databases">
        <authorList>
            <person name="Jaros S."/>
            <person name="Januszkiewicz K."/>
            <person name="Wedrychowicz H."/>
        </authorList>
    </citation>
    <scope>NUCLEOTIDE SEQUENCE [LARGE SCALE GENOMIC DNA]</scope>
    <source>
        <strain evidence="8 9">DSM 21986</strain>
    </source>
</reference>
<keyword evidence="7" id="KW-0998">Cell outer membrane</keyword>
<comment type="subcellular location">
    <subcellularLocation>
        <location evidence="1">Cell outer membrane</location>
    </subcellularLocation>
</comment>
<evidence type="ECO:0000256" key="5">
    <source>
        <dbReference type="ARBA" id="ARBA00022692"/>
    </source>
</evidence>
<evidence type="ECO:0000313" key="9">
    <source>
        <dbReference type="Proteomes" id="UP000184041"/>
    </source>
</evidence>
<gene>
    <name evidence="8" type="ORF">SAMN05443144_103205</name>
</gene>
<dbReference type="Gene3D" id="1.20.1600.10">
    <property type="entry name" value="Outer membrane efflux proteins (OEP)"/>
    <property type="match status" value="1"/>
</dbReference>
<evidence type="ECO:0000256" key="2">
    <source>
        <dbReference type="ARBA" id="ARBA00007613"/>
    </source>
</evidence>
<dbReference type="EMBL" id="FQUS01000003">
    <property type="protein sequence ID" value="SHE79898.1"/>
    <property type="molecule type" value="Genomic_DNA"/>
</dbReference>
<dbReference type="PANTHER" id="PTHR30026:SF20">
    <property type="entry name" value="OUTER MEMBRANE PROTEIN TOLC"/>
    <property type="match status" value="1"/>
</dbReference>
<dbReference type="SUPFAM" id="SSF56954">
    <property type="entry name" value="Outer membrane efflux proteins (OEP)"/>
    <property type="match status" value="1"/>
</dbReference>
<dbReference type="Proteomes" id="UP000184041">
    <property type="component" value="Unassembled WGS sequence"/>
</dbReference>
<dbReference type="GO" id="GO:0009279">
    <property type="term" value="C:cell outer membrane"/>
    <property type="evidence" value="ECO:0007669"/>
    <property type="project" value="UniProtKB-SubCell"/>
</dbReference>
<evidence type="ECO:0000256" key="3">
    <source>
        <dbReference type="ARBA" id="ARBA00022448"/>
    </source>
</evidence>
<evidence type="ECO:0000313" key="8">
    <source>
        <dbReference type="EMBL" id="SHE79898.1"/>
    </source>
</evidence>
<keyword evidence="4" id="KW-1134">Transmembrane beta strand</keyword>
<dbReference type="OrthoDB" id="976750at2"/>
<dbReference type="GO" id="GO:1990281">
    <property type="term" value="C:efflux pump complex"/>
    <property type="evidence" value="ECO:0007669"/>
    <property type="project" value="TreeGrafter"/>
</dbReference>
<dbReference type="RefSeq" id="WP_073059781.1">
    <property type="nucleotide sequence ID" value="NZ_FQUS01000003.1"/>
</dbReference>
<dbReference type="GO" id="GO:0015288">
    <property type="term" value="F:porin activity"/>
    <property type="evidence" value="ECO:0007669"/>
    <property type="project" value="TreeGrafter"/>
</dbReference>
<sequence>MITVTAVIISLISVSVAGSAQPDSISLEYCYRLADERYPTAKNIELQKKITELNVDIAHTGYFPDVTVNGQATYQSEVTEIGLPGGGGPPSVSQDQYEASVDVTQTIFNGGAAGIRKEVEQAKGRQHMYATKVELHRIRSQIDQVYFGILLSRQQAKTIGLLIDNLREQHSTVRSQVENGVLLPSQQHILKAELIAARQDSADNESNIRAGYRVLSQIIGEEIDRDTRLELPEVSSDYPALHPQRAELDLFESRRESLEKQKALVRTKRMPSLAAFGTAAYGRPGLNFLNDDFHDYYIAGLKVRWNVWDFFNADRQHQVLQIEQQKIDQEQRAFRRQLDASLDRISERIASIKENMKRDRKIIELRAQVVEESASQLKNGVITATEYVTELTRSNQARLLLYINRVRLSQAKSEYLTTLGIGLQEQVN</sequence>